<name>A0A9D1EPE9_9FIRM</name>
<organism evidence="2 3">
    <name type="scientific">Candidatus Faeciplasma gallinarum</name>
    <dbReference type="NCBI Taxonomy" id="2840799"/>
    <lineage>
        <taxon>Bacteria</taxon>
        <taxon>Bacillati</taxon>
        <taxon>Bacillota</taxon>
        <taxon>Clostridia</taxon>
        <taxon>Eubacteriales</taxon>
        <taxon>Oscillospiraceae</taxon>
        <taxon>Oscillospiraceae incertae sedis</taxon>
        <taxon>Candidatus Faeciplasma</taxon>
    </lineage>
</organism>
<accession>A0A9D1EPE9</accession>
<dbReference type="GO" id="GO:0006260">
    <property type="term" value="P:DNA replication"/>
    <property type="evidence" value="ECO:0007669"/>
    <property type="project" value="TreeGrafter"/>
</dbReference>
<dbReference type="GO" id="GO:0005524">
    <property type="term" value="F:ATP binding"/>
    <property type="evidence" value="ECO:0007669"/>
    <property type="project" value="UniProtKB-KW"/>
</dbReference>
<gene>
    <name evidence="2" type="ORF">IAD01_07420</name>
</gene>
<dbReference type="Pfam" id="PF01695">
    <property type="entry name" value="IstB_IS21"/>
    <property type="match status" value="1"/>
</dbReference>
<dbReference type="AlphaFoldDB" id="A0A9D1EPE9"/>
<dbReference type="PANTHER" id="PTHR30050">
    <property type="entry name" value="CHROMOSOMAL REPLICATION INITIATOR PROTEIN DNAA"/>
    <property type="match status" value="1"/>
</dbReference>
<sequence>MKYSSDVVQQAYAELDQRRQDAISEQAMHVDRIQKEYPQIYEVYHHITNTSHRLADAVFSKSHASSSASEAVDKIKQDNLASQKKLEQMLVACGFPKDYLRVKYHCPSCSDTGIYNGNRCKCVTELLNKYNVLELNKQCKIKLHSFAEFDLGYYPEVITYNGAKINCRERMEQNLKFCMDYVKDFSPLSCGIFMLGGTGLGKTFLSSCIAKSLIEKGVNVAFDSIQNYLRQIEKEHFGKTDGDTLETLLGAELLILDDLGCEFSSQFNTSTIYNTLNSRCNMSLPTIVSSNLDISALTERYDQRIVSRLIGTLHTLRFVGEDIRQIKMRKGIYD</sequence>
<dbReference type="NCBIfam" id="NF005304">
    <property type="entry name" value="PRK06835.1"/>
    <property type="match status" value="1"/>
</dbReference>
<comment type="caution">
    <text evidence="2">The sequence shown here is derived from an EMBL/GenBank/DDBJ whole genome shotgun (WGS) entry which is preliminary data.</text>
</comment>
<evidence type="ECO:0000259" key="1">
    <source>
        <dbReference type="Pfam" id="PF01695"/>
    </source>
</evidence>
<feature type="domain" description="IstB-like ATP-binding" evidence="1">
    <location>
        <begin position="191"/>
        <end position="301"/>
    </location>
</feature>
<evidence type="ECO:0000313" key="3">
    <source>
        <dbReference type="Proteomes" id="UP000823982"/>
    </source>
</evidence>
<dbReference type="PANTHER" id="PTHR30050:SF4">
    <property type="entry name" value="ATP-BINDING PROTEIN RV3427C IN INSERTION SEQUENCE-RELATED"/>
    <property type="match status" value="1"/>
</dbReference>
<reference evidence="2" key="2">
    <citation type="journal article" date="2021" name="PeerJ">
        <title>Extensive microbial diversity within the chicken gut microbiome revealed by metagenomics and culture.</title>
        <authorList>
            <person name="Gilroy R."/>
            <person name="Ravi A."/>
            <person name="Getino M."/>
            <person name="Pursley I."/>
            <person name="Horton D.L."/>
            <person name="Alikhan N.F."/>
            <person name="Baker D."/>
            <person name="Gharbi K."/>
            <person name="Hall N."/>
            <person name="Watson M."/>
            <person name="Adriaenssens E.M."/>
            <person name="Foster-Nyarko E."/>
            <person name="Jarju S."/>
            <person name="Secka A."/>
            <person name="Antonio M."/>
            <person name="Oren A."/>
            <person name="Chaudhuri R.R."/>
            <person name="La Ragione R."/>
            <person name="Hildebrand F."/>
            <person name="Pallen M.J."/>
        </authorList>
    </citation>
    <scope>NUCLEOTIDE SEQUENCE</scope>
    <source>
        <strain evidence="2">CHK157-1446</strain>
    </source>
</reference>
<proteinExistence type="predicted"/>
<dbReference type="InterPro" id="IPR002611">
    <property type="entry name" value="IstB_ATP-bd"/>
</dbReference>
<keyword evidence="2" id="KW-0067">ATP-binding</keyword>
<evidence type="ECO:0000313" key="2">
    <source>
        <dbReference type="EMBL" id="HIS25208.1"/>
    </source>
</evidence>
<keyword evidence="2" id="KW-0547">Nucleotide-binding</keyword>
<dbReference type="SUPFAM" id="SSF52540">
    <property type="entry name" value="P-loop containing nucleoside triphosphate hydrolases"/>
    <property type="match status" value="1"/>
</dbReference>
<dbReference type="Proteomes" id="UP000823982">
    <property type="component" value="Unassembled WGS sequence"/>
</dbReference>
<reference evidence="2" key="1">
    <citation type="submission" date="2020-10" db="EMBL/GenBank/DDBJ databases">
        <authorList>
            <person name="Gilroy R."/>
        </authorList>
    </citation>
    <scope>NUCLEOTIDE SEQUENCE</scope>
    <source>
        <strain evidence="2">CHK157-1446</strain>
    </source>
</reference>
<protein>
    <submittedName>
        <fullName evidence="2">ATP-binding protein</fullName>
    </submittedName>
</protein>
<dbReference type="Gene3D" id="3.40.50.300">
    <property type="entry name" value="P-loop containing nucleotide triphosphate hydrolases"/>
    <property type="match status" value="1"/>
</dbReference>
<dbReference type="EMBL" id="DVIR01000069">
    <property type="protein sequence ID" value="HIS25208.1"/>
    <property type="molecule type" value="Genomic_DNA"/>
</dbReference>
<dbReference type="InterPro" id="IPR027417">
    <property type="entry name" value="P-loop_NTPase"/>
</dbReference>